<dbReference type="CDD" id="cd12797">
    <property type="entry name" value="M23_peptidase"/>
    <property type="match status" value="1"/>
</dbReference>
<dbReference type="SUPFAM" id="SSF51261">
    <property type="entry name" value="Duplicated hybrid motif"/>
    <property type="match status" value="1"/>
</dbReference>
<dbReference type="PANTHER" id="PTHR21666">
    <property type="entry name" value="PEPTIDASE-RELATED"/>
    <property type="match status" value="1"/>
</dbReference>
<protein>
    <submittedName>
        <fullName evidence="3">Murein DD-endopeptidase MepM and murein hydrolase activator NlpD, contain LysM domain</fullName>
    </submittedName>
</protein>
<feature type="transmembrane region" description="Helical" evidence="1">
    <location>
        <begin position="22"/>
        <end position="50"/>
    </location>
</feature>
<dbReference type="InterPro" id="IPR050570">
    <property type="entry name" value="Cell_wall_metabolism_enzyme"/>
</dbReference>
<evidence type="ECO:0000313" key="4">
    <source>
        <dbReference type="Proteomes" id="UP000199158"/>
    </source>
</evidence>
<dbReference type="AlphaFoldDB" id="A0A1H8AW75"/>
<name>A0A1H8AW75_9FIRM</name>
<dbReference type="GO" id="GO:0004222">
    <property type="term" value="F:metalloendopeptidase activity"/>
    <property type="evidence" value="ECO:0007669"/>
    <property type="project" value="TreeGrafter"/>
</dbReference>
<dbReference type="RefSeq" id="WP_092753338.1">
    <property type="nucleotide sequence ID" value="NZ_FOCG01000001.1"/>
</dbReference>
<proteinExistence type="predicted"/>
<dbReference type="InterPro" id="IPR016047">
    <property type="entry name" value="M23ase_b-sheet_dom"/>
</dbReference>
<keyword evidence="4" id="KW-1185">Reference proteome</keyword>
<dbReference type="Proteomes" id="UP000199158">
    <property type="component" value="Unassembled WGS sequence"/>
</dbReference>
<evidence type="ECO:0000259" key="2">
    <source>
        <dbReference type="Pfam" id="PF01551"/>
    </source>
</evidence>
<feature type="domain" description="M23ase beta-sheet core" evidence="2">
    <location>
        <begin position="304"/>
        <end position="341"/>
    </location>
</feature>
<evidence type="ECO:0000313" key="3">
    <source>
        <dbReference type="EMBL" id="SEM75071.1"/>
    </source>
</evidence>
<organism evidence="3 4">
    <name type="scientific">Hydrogenoanaerobacterium saccharovorans</name>
    <dbReference type="NCBI Taxonomy" id="474960"/>
    <lineage>
        <taxon>Bacteria</taxon>
        <taxon>Bacillati</taxon>
        <taxon>Bacillota</taxon>
        <taxon>Clostridia</taxon>
        <taxon>Eubacteriales</taxon>
        <taxon>Oscillospiraceae</taxon>
        <taxon>Hydrogenoanaerobacterium</taxon>
    </lineage>
</organism>
<dbReference type="Pfam" id="PF01551">
    <property type="entry name" value="Peptidase_M23"/>
    <property type="match status" value="2"/>
</dbReference>
<dbReference type="OrthoDB" id="5623881at2"/>
<keyword evidence="1" id="KW-1133">Transmembrane helix</keyword>
<sequence>MADPITAAKIALVLSDKKNLKVIFFGLLFLLLLVLLIIALPFLIICAVLLTLNPFGQAELDNDIYFQSIQDVKAEYRIENELPTSVVKTIDFTLNGDLMDSKREITAFIKDYFVDSKVVAEKKDVPSDDPMSGESKTVTVKKTVYFFISAEEISSMLRTTPFEFSEDDIEFIQLLYDEGEEDTEDVPVIGDDGSLTGGVISLVKGGAHYTQGWHGMGRGAGVDIGATIGTPVVAAFDGSVDYYIWRNNSGAIVSYGAVAFLRSDNGKTAIYAHLSRFDTFESGAYIAAFPSIKQFAPNVEQYYQSKQVKQGDVIGAVGNTGYSFGPHLHFGLMIDGKAVNPMKYFR</sequence>
<dbReference type="EMBL" id="FOCG01000001">
    <property type="protein sequence ID" value="SEM75071.1"/>
    <property type="molecule type" value="Genomic_DNA"/>
</dbReference>
<keyword evidence="1" id="KW-0812">Transmembrane</keyword>
<gene>
    <name evidence="3" type="ORF">SAMN05216180_1584</name>
</gene>
<accession>A0A1H8AW75</accession>
<dbReference type="InterPro" id="IPR011055">
    <property type="entry name" value="Dup_hybrid_motif"/>
</dbReference>
<dbReference type="PANTHER" id="PTHR21666:SF270">
    <property type="entry name" value="MUREIN HYDROLASE ACTIVATOR ENVC"/>
    <property type="match status" value="1"/>
</dbReference>
<evidence type="ECO:0000256" key="1">
    <source>
        <dbReference type="SAM" id="Phobius"/>
    </source>
</evidence>
<reference evidence="3 4" key="1">
    <citation type="submission" date="2016-10" db="EMBL/GenBank/DDBJ databases">
        <authorList>
            <person name="de Groot N.N."/>
        </authorList>
    </citation>
    <scope>NUCLEOTIDE SEQUENCE [LARGE SCALE GENOMIC DNA]</scope>
    <source>
        <strain evidence="3 4">CGMCC 1.5070</strain>
    </source>
</reference>
<dbReference type="STRING" id="474960.SAMN05216180_1584"/>
<keyword evidence="3" id="KW-0378">Hydrolase</keyword>
<feature type="domain" description="M23ase beta-sheet core" evidence="2">
    <location>
        <begin position="220"/>
        <end position="286"/>
    </location>
</feature>
<keyword evidence="1" id="KW-0472">Membrane</keyword>
<dbReference type="Gene3D" id="2.70.70.10">
    <property type="entry name" value="Glucose Permease (Domain IIA)"/>
    <property type="match status" value="1"/>
</dbReference>